<keyword evidence="7" id="KW-0997">Cell inner membrane</keyword>
<comment type="caution">
    <text evidence="9">The sequence shown here is derived from an EMBL/GenBank/DDBJ whole genome shotgun (WGS) entry which is preliminary data.</text>
</comment>
<dbReference type="AlphaFoldDB" id="A0A2T5IWN9"/>
<proteinExistence type="inferred from homology"/>
<dbReference type="NCBIfam" id="NF002058">
    <property type="entry name" value="PRK00888.1"/>
    <property type="match status" value="1"/>
</dbReference>
<dbReference type="HAMAP" id="MF_00599">
    <property type="entry name" value="FtsB"/>
    <property type="match status" value="1"/>
</dbReference>
<reference evidence="9 10" key="1">
    <citation type="submission" date="2018-04" db="EMBL/GenBank/DDBJ databases">
        <title>Genomic Encyclopedia of Archaeal and Bacterial Type Strains, Phase II (KMG-II): from individual species to whole genera.</title>
        <authorList>
            <person name="Goeker M."/>
        </authorList>
    </citation>
    <scope>NUCLEOTIDE SEQUENCE [LARGE SCALE GENOMIC DNA]</scope>
    <source>
        <strain evidence="9 10">DSM 5822</strain>
    </source>
</reference>
<evidence type="ECO:0000256" key="1">
    <source>
        <dbReference type="ARBA" id="ARBA00022475"/>
    </source>
</evidence>
<keyword evidence="7" id="KW-0175">Coiled coil</keyword>
<keyword evidence="10" id="KW-1185">Reference proteome</keyword>
<sequence length="108" mass="12215">MLNSLFGRLLILMSALIFCTLQSLLWIGDGGLLDYQDLLRQIEQQKDENARLTERNQILQAEINDLKNGTESIEEHARLDLGMVKQGETFFRVVKATVVAPTPTEQTP</sequence>
<dbReference type="InterPro" id="IPR007060">
    <property type="entry name" value="FtsL/DivIC"/>
</dbReference>
<dbReference type="EMBL" id="QAON01000013">
    <property type="protein sequence ID" value="PTQ88326.1"/>
    <property type="molecule type" value="Genomic_DNA"/>
</dbReference>
<keyword evidence="3 7" id="KW-0812">Transmembrane</keyword>
<comment type="subcellular location">
    <subcellularLocation>
        <location evidence="7">Cell inner membrane</location>
        <topology evidence="7">Single-pass type II membrane protein</topology>
    </subcellularLocation>
    <text evidence="7">Localizes to the division septum.</text>
</comment>
<dbReference type="InterPro" id="IPR023081">
    <property type="entry name" value="Cell_div_FtsB"/>
</dbReference>
<dbReference type="GO" id="GO:0032153">
    <property type="term" value="C:cell division site"/>
    <property type="evidence" value="ECO:0007669"/>
    <property type="project" value="UniProtKB-UniRule"/>
</dbReference>
<dbReference type="Proteomes" id="UP000244223">
    <property type="component" value="Unassembled WGS sequence"/>
</dbReference>
<dbReference type="PANTHER" id="PTHR37485:SF1">
    <property type="entry name" value="CELL DIVISION PROTEIN FTSB"/>
    <property type="match status" value="1"/>
</dbReference>
<keyword evidence="1 7" id="KW-1003">Cell membrane</keyword>
<accession>A0A2T5IWN9</accession>
<feature type="coiled-coil region" evidence="7">
    <location>
        <begin position="35"/>
        <end position="69"/>
    </location>
</feature>
<evidence type="ECO:0000256" key="4">
    <source>
        <dbReference type="ARBA" id="ARBA00022989"/>
    </source>
</evidence>
<dbReference type="GO" id="GO:0005886">
    <property type="term" value="C:plasma membrane"/>
    <property type="evidence" value="ECO:0007669"/>
    <property type="project" value="UniProtKB-SubCell"/>
</dbReference>
<keyword evidence="6 7" id="KW-0131">Cell cycle</keyword>
<protein>
    <recommendedName>
        <fullName evidence="7">Cell division protein FtsB</fullName>
    </recommendedName>
</protein>
<keyword evidence="5 7" id="KW-0472">Membrane</keyword>
<feature type="topological domain" description="Periplasmic" evidence="7">
    <location>
        <begin position="28"/>
        <end position="108"/>
    </location>
</feature>
<dbReference type="OrthoDB" id="7061211at2"/>
<dbReference type="PANTHER" id="PTHR37485">
    <property type="entry name" value="CELL DIVISION PROTEIN FTSB"/>
    <property type="match status" value="1"/>
</dbReference>
<evidence type="ECO:0000256" key="7">
    <source>
        <dbReference type="HAMAP-Rule" id="MF_00599"/>
    </source>
</evidence>
<evidence type="ECO:0000256" key="6">
    <source>
        <dbReference type="ARBA" id="ARBA00023306"/>
    </source>
</evidence>
<keyword evidence="4 7" id="KW-1133">Transmembrane helix</keyword>
<evidence type="ECO:0000256" key="8">
    <source>
        <dbReference type="SAM" id="Phobius"/>
    </source>
</evidence>
<gene>
    <name evidence="7" type="primary">ftsB</name>
    <name evidence="9" type="ORF">C8N29_11394</name>
</gene>
<comment type="subunit">
    <text evidence="7">Part of a complex composed of FtsB, FtsL and FtsQ.</text>
</comment>
<feature type="transmembrane region" description="Helical" evidence="8">
    <location>
        <begin position="6"/>
        <end position="27"/>
    </location>
</feature>
<evidence type="ECO:0000256" key="3">
    <source>
        <dbReference type="ARBA" id="ARBA00022692"/>
    </source>
</evidence>
<dbReference type="GO" id="GO:0030428">
    <property type="term" value="C:cell septum"/>
    <property type="evidence" value="ECO:0007669"/>
    <property type="project" value="TreeGrafter"/>
</dbReference>
<name>A0A2T5IWN9_9GAMM</name>
<evidence type="ECO:0000256" key="2">
    <source>
        <dbReference type="ARBA" id="ARBA00022618"/>
    </source>
</evidence>
<comment type="similarity">
    <text evidence="7">Belongs to the FtsB family.</text>
</comment>
<keyword evidence="2 7" id="KW-0132">Cell division</keyword>
<dbReference type="GO" id="GO:0043093">
    <property type="term" value="P:FtsZ-dependent cytokinesis"/>
    <property type="evidence" value="ECO:0007669"/>
    <property type="project" value="UniProtKB-UniRule"/>
</dbReference>
<comment type="function">
    <text evidence="7">Essential cell division protein. May link together the upstream cell division proteins, which are predominantly cytoplasmic, with the downstream cell division proteins, which are predominantly periplasmic.</text>
</comment>
<evidence type="ECO:0000313" key="10">
    <source>
        <dbReference type="Proteomes" id="UP000244223"/>
    </source>
</evidence>
<feature type="topological domain" description="Cytoplasmic" evidence="7">
    <location>
        <begin position="1"/>
        <end position="9"/>
    </location>
</feature>
<organism evidence="9 10">
    <name type="scientific">Agitococcus lubricus</name>
    <dbReference type="NCBI Taxonomy" id="1077255"/>
    <lineage>
        <taxon>Bacteria</taxon>
        <taxon>Pseudomonadati</taxon>
        <taxon>Pseudomonadota</taxon>
        <taxon>Gammaproteobacteria</taxon>
        <taxon>Moraxellales</taxon>
        <taxon>Moraxellaceae</taxon>
        <taxon>Agitococcus</taxon>
    </lineage>
</organism>
<dbReference type="Pfam" id="PF04977">
    <property type="entry name" value="DivIC"/>
    <property type="match status" value="1"/>
</dbReference>
<evidence type="ECO:0000313" key="9">
    <source>
        <dbReference type="EMBL" id="PTQ88326.1"/>
    </source>
</evidence>
<evidence type="ECO:0000256" key="5">
    <source>
        <dbReference type="ARBA" id="ARBA00023136"/>
    </source>
</evidence>
<dbReference type="RefSeq" id="WP_107866431.1">
    <property type="nucleotide sequence ID" value="NZ_QAON01000013.1"/>
</dbReference>